<dbReference type="EMBL" id="SMFV01000001">
    <property type="protein sequence ID" value="TCK06643.1"/>
    <property type="molecule type" value="Genomic_DNA"/>
</dbReference>
<evidence type="ECO:0000256" key="3">
    <source>
        <dbReference type="ARBA" id="ARBA00022490"/>
    </source>
</evidence>
<dbReference type="InterPro" id="IPR003713">
    <property type="entry name" value="FliS"/>
</dbReference>
<dbReference type="SUPFAM" id="SSF101116">
    <property type="entry name" value="Flagellar export chaperone FliS"/>
    <property type="match status" value="1"/>
</dbReference>
<dbReference type="PIRSF" id="PIRSF039090">
    <property type="entry name" value="Flis"/>
    <property type="match status" value="1"/>
</dbReference>
<keyword evidence="3" id="KW-0963">Cytoplasm</keyword>
<keyword evidence="6" id="KW-0966">Cell projection</keyword>
<dbReference type="Pfam" id="PF02561">
    <property type="entry name" value="FliS"/>
    <property type="match status" value="1"/>
</dbReference>
<keyword evidence="7" id="KW-1185">Reference proteome</keyword>
<protein>
    <submittedName>
        <fullName evidence="6">Flagellar protein FliS</fullName>
    </submittedName>
</protein>
<dbReference type="RefSeq" id="WP_132525371.1">
    <property type="nucleotide sequence ID" value="NZ_SMFV01000001.1"/>
</dbReference>
<dbReference type="AlphaFoldDB" id="A0A4R1GHT7"/>
<dbReference type="PANTHER" id="PTHR34773:SF1">
    <property type="entry name" value="FLAGELLAR SECRETION CHAPERONE FLIS"/>
    <property type="match status" value="1"/>
</dbReference>
<name>A0A4R1GHT7_9BACT</name>
<comment type="similarity">
    <text evidence="2">Belongs to the FliS family.</text>
</comment>
<organism evidence="6 7">
    <name type="scientific">Phorcysia thermohydrogeniphila</name>
    <dbReference type="NCBI Taxonomy" id="936138"/>
    <lineage>
        <taxon>Bacteria</taxon>
        <taxon>Pseudomonadati</taxon>
        <taxon>Aquificota</taxon>
        <taxon>Aquificia</taxon>
        <taxon>Desulfurobacteriales</taxon>
        <taxon>Desulfurobacteriaceae</taxon>
        <taxon>Phorcysia</taxon>
    </lineage>
</organism>
<keyword evidence="6" id="KW-0282">Flagellum</keyword>
<reference evidence="6 7" key="1">
    <citation type="submission" date="2019-03" db="EMBL/GenBank/DDBJ databases">
        <title>Genomic Encyclopedia of Archaeal and Bacterial Type Strains, Phase II (KMG-II): from individual species to whole genera.</title>
        <authorList>
            <person name="Goeker M."/>
        </authorList>
    </citation>
    <scope>NUCLEOTIDE SEQUENCE [LARGE SCALE GENOMIC DNA]</scope>
    <source>
        <strain evidence="6 7">DSM 24425</strain>
    </source>
</reference>
<proteinExistence type="inferred from homology"/>
<keyword evidence="5" id="KW-0143">Chaperone</keyword>
<evidence type="ECO:0000256" key="4">
    <source>
        <dbReference type="ARBA" id="ARBA00022795"/>
    </source>
</evidence>
<dbReference type="NCBIfam" id="TIGR00208">
    <property type="entry name" value="fliS"/>
    <property type="match status" value="1"/>
</dbReference>
<evidence type="ECO:0000256" key="2">
    <source>
        <dbReference type="ARBA" id="ARBA00008787"/>
    </source>
</evidence>
<keyword evidence="6" id="KW-0969">Cilium</keyword>
<evidence type="ECO:0000256" key="1">
    <source>
        <dbReference type="ARBA" id="ARBA00004514"/>
    </source>
</evidence>
<comment type="subcellular location">
    <subcellularLocation>
        <location evidence="1">Cytoplasm</location>
        <location evidence="1">Cytosol</location>
    </subcellularLocation>
</comment>
<keyword evidence="4" id="KW-1005">Bacterial flagellum biogenesis</keyword>
<gene>
    <name evidence="6" type="ORF">CLV27_0449</name>
</gene>
<dbReference type="CDD" id="cd16098">
    <property type="entry name" value="FliS"/>
    <property type="match status" value="1"/>
</dbReference>
<accession>A0A4R1GHT7</accession>
<evidence type="ECO:0000313" key="6">
    <source>
        <dbReference type="EMBL" id="TCK06643.1"/>
    </source>
</evidence>
<dbReference type="PANTHER" id="PTHR34773">
    <property type="entry name" value="FLAGELLAR SECRETION CHAPERONE FLIS"/>
    <property type="match status" value="1"/>
</dbReference>
<dbReference type="Gene3D" id="1.20.120.340">
    <property type="entry name" value="Flagellar protein FliS"/>
    <property type="match status" value="1"/>
</dbReference>
<evidence type="ECO:0000256" key="5">
    <source>
        <dbReference type="ARBA" id="ARBA00023186"/>
    </source>
</evidence>
<dbReference type="GO" id="GO:0005829">
    <property type="term" value="C:cytosol"/>
    <property type="evidence" value="ECO:0007669"/>
    <property type="project" value="UniProtKB-SubCell"/>
</dbReference>
<comment type="caution">
    <text evidence="6">The sequence shown here is derived from an EMBL/GenBank/DDBJ whole genome shotgun (WGS) entry which is preliminary data.</text>
</comment>
<dbReference type="OrthoDB" id="1524959at2"/>
<evidence type="ECO:0000313" key="7">
    <source>
        <dbReference type="Proteomes" id="UP000295777"/>
    </source>
</evidence>
<dbReference type="Proteomes" id="UP000295777">
    <property type="component" value="Unassembled WGS sequence"/>
</dbReference>
<dbReference type="GO" id="GO:0071973">
    <property type="term" value="P:bacterial-type flagellum-dependent cell motility"/>
    <property type="evidence" value="ECO:0007669"/>
    <property type="project" value="TreeGrafter"/>
</dbReference>
<sequence>MTGVNPYLKIQVETASPVEHVIMLYDKTILLLKEAEEAIKNGDVKTKVEAILKADKILRVLNSSLDMERGGEIAKNLREIYNFVINALVIVNSKNDLKMLSDIIEILSTLKEGWEGIKNKV</sequence>
<dbReference type="InterPro" id="IPR036584">
    <property type="entry name" value="FliS_sf"/>
</dbReference>
<dbReference type="GO" id="GO:0044780">
    <property type="term" value="P:bacterial-type flagellum assembly"/>
    <property type="evidence" value="ECO:0007669"/>
    <property type="project" value="InterPro"/>
</dbReference>